<organism evidence="2">
    <name type="scientific">marine metagenome</name>
    <dbReference type="NCBI Taxonomy" id="408172"/>
    <lineage>
        <taxon>unclassified sequences</taxon>
        <taxon>metagenomes</taxon>
        <taxon>ecological metagenomes</taxon>
    </lineage>
</organism>
<evidence type="ECO:0000259" key="1">
    <source>
        <dbReference type="Pfam" id="PF07583"/>
    </source>
</evidence>
<proteinExistence type="predicted"/>
<dbReference type="InterPro" id="IPR011444">
    <property type="entry name" value="DUF1549"/>
</dbReference>
<feature type="non-terminal residue" evidence="2">
    <location>
        <position position="249"/>
    </location>
</feature>
<dbReference type="Pfam" id="PF07583">
    <property type="entry name" value="PSCyt2"/>
    <property type="match status" value="1"/>
</dbReference>
<dbReference type="PANTHER" id="PTHR35889">
    <property type="entry name" value="CYCLOINULO-OLIGOSACCHARIDE FRUCTANOTRANSFERASE-RELATED"/>
    <property type="match status" value="1"/>
</dbReference>
<reference evidence="2" key="1">
    <citation type="submission" date="2018-05" db="EMBL/GenBank/DDBJ databases">
        <authorList>
            <person name="Lanie J.A."/>
            <person name="Ng W.-L."/>
            <person name="Kazmierczak K.M."/>
            <person name="Andrzejewski T.M."/>
            <person name="Davidsen T.M."/>
            <person name="Wayne K.J."/>
            <person name="Tettelin H."/>
            <person name="Glass J.I."/>
            <person name="Rusch D."/>
            <person name="Podicherti R."/>
            <person name="Tsui H.-C.T."/>
            <person name="Winkler M.E."/>
        </authorList>
    </citation>
    <scope>NUCLEOTIDE SEQUENCE</scope>
</reference>
<accession>A0A383ATF2</accession>
<feature type="non-terminal residue" evidence="2">
    <location>
        <position position="1"/>
    </location>
</feature>
<dbReference type="EMBL" id="UINC01194902">
    <property type="protein sequence ID" value="SVE11216.1"/>
    <property type="molecule type" value="Genomic_DNA"/>
</dbReference>
<gene>
    <name evidence="2" type="ORF">METZ01_LOCUS464070</name>
</gene>
<protein>
    <recommendedName>
        <fullName evidence="1">DUF1549 domain-containing protein</fullName>
    </recommendedName>
</protein>
<dbReference type="PANTHER" id="PTHR35889:SF3">
    <property type="entry name" value="F-BOX DOMAIN-CONTAINING PROTEIN"/>
    <property type="match status" value="1"/>
</dbReference>
<evidence type="ECO:0000313" key="2">
    <source>
        <dbReference type="EMBL" id="SVE11216.1"/>
    </source>
</evidence>
<sequence>VRRVCLDLTGLPPTPKEVDEFLGDKSSDALEKLIARLMKRQTYGEHMARYWLDLARYADTHGLHLDNERSMWPYRDWVVRAFNQNLSFDEFTRWQLAGDLMPKATMDQKIASGFNRCNVSTGEGGSITAEWIYRNAVDRTSTAVEVWMGMTAGCAVCHDHKFDPLSTKEYYSMYSFFHSAADPALDGNKINTPPVLKVPRPGDKERLAELDEKIKQVDQRIAQAVAKIEYADPAELANPPKPATKETVW</sequence>
<feature type="domain" description="DUF1549" evidence="1">
    <location>
        <begin position="1"/>
        <end position="180"/>
    </location>
</feature>
<dbReference type="AlphaFoldDB" id="A0A383ATF2"/>
<name>A0A383ATF2_9ZZZZ</name>